<organism evidence="2 3">
    <name type="scientific">Sphagnurus paluster</name>
    <dbReference type="NCBI Taxonomy" id="117069"/>
    <lineage>
        <taxon>Eukaryota</taxon>
        <taxon>Fungi</taxon>
        <taxon>Dikarya</taxon>
        <taxon>Basidiomycota</taxon>
        <taxon>Agaricomycotina</taxon>
        <taxon>Agaricomycetes</taxon>
        <taxon>Agaricomycetidae</taxon>
        <taxon>Agaricales</taxon>
        <taxon>Tricholomatineae</taxon>
        <taxon>Lyophyllaceae</taxon>
        <taxon>Sphagnurus</taxon>
    </lineage>
</organism>
<dbReference type="AlphaFoldDB" id="A0A9P7KIT2"/>
<proteinExistence type="predicted"/>
<dbReference type="EMBL" id="JABCKI010000015">
    <property type="protein sequence ID" value="KAG5654221.1"/>
    <property type="molecule type" value="Genomic_DNA"/>
</dbReference>
<accession>A0A9P7KIT2</accession>
<evidence type="ECO:0000313" key="3">
    <source>
        <dbReference type="Proteomes" id="UP000717328"/>
    </source>
</evidence>
<dbReference type="InterPro" id="IPR006575">
    <property type="entry name" value="RWD_dom"/>
</dbReference>
<evidence type="ECO:0000313" key="2">
    <source>
        <dbReference type="EMBL" id="KAG5654221.1"/>
    </source>
</evidence>
<dbReference type="GO" id="GO:0005737">
    <property type="term" value="C:cytoplasm"/>
    <property type="evidence" value="ECO:0007669"/>
    <property type="project" value="TreeGrafter"/>
</dbReference>
<dbReference type="Proteomes" id="UP000717328">
    <property type="component" value="Unassembled WGS sequence"/>
</dbReference>
<sequence>MSSSPSSSSTAANDCEALSALIERLSQDPERESVSSEIEVLLSIYGEGALKIWHPPKSNNRISTAESRDETIRYEVELSLLSPYEDISVRMLVSLPPTYPISSPPQLQLLSRYVGAFGADSTLFGSILRTFISVNGIEWTAETVCVFDGLQSVVERCTAWYEHRLSLEKAGELLREDAREHVNGFVQTPPSEVEDSHRPSPEDAISISTSLKSLPEGLEIFTAEPITDRKSVFVGRACRISHPSEVV</sequence>
<dbReference type="OrthoDB" id="69641at2759"/>
<reference evidence="2" key="2">
    <citation type="submission" date="2021-10" db="EMBL/GenBank/DDBJ databases">
        <title>Phylogenomics reveals ancestral predisposition of the termite-cultivated fungus Termitomyces towards a domesticated lifestyle.</title>
        <authorList>
            <person name="Auxier B."/>
            <person name="Grum-Grzhimaylo A."/>
            <person name="Cardenas M.E."/>
            <person name="Lodge J.D."/>
            <person name="Laessoe T."/>
            <person name="Pedersen O."/>
            <person name="Smith M.E."/>
            <person name="Kuyper T.W."/>
            <person name="Franco-Molano E.A."/>
            <person name="Baroni T.J."/>
            <person name="Aanen D.K."/>
        </authorList>
    </citation>
    <scope>NUCLEOTIDE SEQUENCE</scope>
    <source>
        <strain evidence="2">D49</strain>
    </source>
</reference>
<dbReference type="PANTHER" id="PTHR16301:SF24">
    <property type="entry name" value="RWD DOMAIN-CONTAINING PROTEIN"/>
    <property type="match status" value="1"/>
</dbReference>
<protein>
    <recommendedName>
        <fullName evidence="1">RWD domain-containing protein</fullName>
    </recommendedName>
</protein>
<evidence type="ECO:0000259" key="1">
    <source>
        <dbReference type="PROSITE" id="PS50908"/>
    </source>
</evidence>
<dbReference type="PANTHER" id="PTHR16301">
    <property type="entry name" value="IMPACT-RELATED"/>
    <property type="match status" value="1"/>
</dbReference>
<gene>
    <name evidence="2" type="ORF">H0H81_005908</name>
</gene>
<dbReference type="InterPro" id="IPR016135">
    <property type="entry name" value="UBQ-conjugating_enzyme/RWD"/>
</dbReference>
<dbReference type="PROSITE" id="PS50908">
    <property type="entry name" value="RWD"/>
    <property type="match status" value="1"/>
</dbReference>
<dbReference type="SUPFAM" id="SSF54495">
    <property type="entry name" value="UBC-like"/>
    <property type="match status" value="1"/>
</dbReference>
<dbReference type="GO" id="GO:0140469">
    <property type="term" value="P:GCN2-mediated signaling"/>
    <property type="evidence" value="ECO:0007669"/>
    <property type="project" value="TreeGrafter"/>
</dbReference>
<feature type="domain" description="RWD" evidence="1">
    <location>
        <begin position="36"/>
        <end position="160"/>
    </location>
</feature>
<dbReference type="Gene3D" id="3.10.110.10">
    <property type="entry name" value="Ubiquitin Conjugating Enzyme"/>
    <property type="match status" value="1"/>
</dbReference>
<reference evidence="2" key="1">
    <citation type="submission" date="2021-02" db="EMBL/GenBank/DDBJ databases">
        <authorList>
            <person name="Nieuwenhuis M."/>
            <person name="Van De Peppel L.J.J."/>
        </authorList>
    </citation>
    <scope>NUCLEOTIDE SEQUENCE</scope>
    <source>
        <strain evidence="2">D49</strain>
    </source>
</reference>
<keyword evidence="3" id="KW-1185">Reference proteome</keyword>
<dbReference type="GO" id="GO:0006446">
    <property type="term" value="P:regulation of translational initiation"/>
    <property type="evidence" value="ECO:0007669"/>
    <property type="project" value="TreeGrafter"/>
</dbReference>
<name>A0A9P7KIT2_9AGAR</name>
<dbReference type="Pfam" id="PF05773">
    <property type="entry name" value="RWD"/>
    <property type="match status" value="1"/>
</dbReference>
<dbReference type="InterPro" id="IPR023582">
    <property type="entry name" value="Impact"/>
</dbReference>
<comment type="caution">
    <text evidence="2">The sequence shown here is derived from an EMBL/GenBank/DDBJ whole genome shotgun (WGS) entry which is preliminary data.</text>
</comment>